<evidence type="ECO:0000256" key="1">
    <source>
        <dbReference type="ARBA" id="ARBA00005059"/>
    </source>
</evidence>
<dbReference type="InterPro" id="IPR000343">
    <property type="entry name" value="4pyrrol_synth_GluRdtase"/>
</dbReference>
<dbReference type="UniPathway" id="UPA00251">
    <property type="reaction ID" value="UER00316"/>
</dbReference>
<dbReference type="AlphaFoldDB" id="A0A1J1E9J1"/>
<keyword evidence="5 8" id="KW-0560">Oxidoreductase</keyword>
<dbReference type="SUPFAM" id="SSF69075">
    <property type="entry name" value="Glutamyl tRNA-reductase dimerization domain"/>
    <property type="match status" value="1"/>
</dbReference>
<dbReference type="Proteomes" id="UP000243197">
    <property type="component" value="Chromosome"/>
</dbReference>
<feature type="site" description="Important for activity" evidence="8 12">
    <location>
        <position position="102"/>
    </location>
</feature>
<dbReference type="EMBL" id="AP014564">
    <property type="protein sequence ID" value="BAV94571.1"/>
    <property type="molecule type" value="Genomic_DNA"/>
</dbReference>
<evidence type="ECO:0000256" key="13">
    <source>
        <dbReference type="RuleBase" id="RU000584"/>
    </source>
</evidence>
<evidence type="ECO:0000313" key="17">
    <source>
        <dbReference type="EMBL" id="BAV94571.1"/>
    </source>
</evidence>
<feature type="domain" description="Quinate/shikimate 5-dehydrogenase/glutamyl-tRNA reductase" evidence="15">
    <location>
        <begin position="178"/>
        <end position="304"/>
    </location>
</feature>
<protein>
    <recommendedName>
        <fullName evidence="3 8">Glutamyl-tRNA reductase</fullName>
        <shortName evidence="8">GluTR</shortName>
        <ecNumber evidence="3 8">1.2.1.70</ecNumber>
    </recommendedName>
</protein>
<dbReference type="InterPro" id="IPR015896">
    <property type="entry name" value="4pyrrol_synth_GluRdtase_dimer"/>
</dbReference>
<dbReference type="InterPro" id="IPR036291">
    <property type="entry name" value="NAD(P)-bd_dom_sf"/>
</dbReference>
<dbReference type="Pfam" id="PF01488">
    <property type="entry name" value="Shikimate_DH"/>
    <property type="match status" value="1"/>
</dbReference>
<feature type="domain" description="Glutamyl-tRNA reductase N-terminal" evidence="16">
    <location>
        <begin position="14"/>
        <end position="159"/>
    </location>
</feature>
<feature type="binding site" evidence="8 10">
    <location>
        <begin position="117"/>
        <end position="119"/>
    </location>
    <ligand>
        <name>substrate</name>
    </ligand>
</feature>
<evidence type="ECO:0000256" key="2">
    <source>
        <dbReference type="ARBA" id="ARBA00005916"/>
    </source>
</evidence>
<dbReference type="PANTHER" id="PTHR43013">
    <property type="entry name" value="GLUTAMYL-TRNA REDUCTASE"/>
    <property type="match status" value="1"/>
</dbReference>
<dbReference type="GO" id="GO:0008883">
    <property type="term" value="F:glutamyl-tRNA reductase activity"/>
    <property type="evidence" value="ECO:0007669"/>
    <property type="project" value="UniProtKB-UniRule"/>
</dbReference>
<evidence type="ECO:0000313" key="18">
    <source>
        <dbReference type="Proteomes" id="UP000243197"/>
    </source>
</evidence>
<accession>A0A1J1E9J1</accession>
<dbReference type="GO" id="GO:0019353">
    <property type="term" value="P:protoporphyrinogen IX biosynthetic process from glutamate"/>
    <property type="evidence" value="ECO:0007669"/>
    <property type="project" value="TreeGrafter"/>
</dbReference>
<evidence type="ECO:0000259" key="15">
    <source>
        <dbReference type="Pfam" id="PF01488"/>
    </source>
</evidence>
<comment type="function">
    <text evidence="8">Catalyzes the NADPH-dependent reduction of glutamyl-tRNA(Glu) to glutamate 1-semialdehyde (GSA).</text>
</comment>
<name>A0A1J1E9J1_9FLAO</name>
<evidence type="ECO:0000256" key="11">
    <source>
        <dbReference type="PIRSR" id="PIRSR000445-3"/>
    </source>
</evidence>
<dbReference type="InterPro" id="IPR036453">
    <property type="entry name" value="GluRdtase_dimer_dom_sf"/>
</dbReference>
<dbReference type="PIRSF" id="PIRSF000445">
    <property type="entry name" value="4pyrrol_synth_GluRdtase"/>
    <property type="match status" value="1"/>
</dbReference>
<evidence type="ECO:0000256" key="10">
    <source>
        <dbReference type="PIRSR" id="PIRSR000445-2"/>
    </source>
</evidence>
<keyword evidence="6 8" id="KW-0627">Porphyrin biosynthesis</keyword>
<dbReference type="RefSeq" id="WP_096685674.1">
    <property type="nucleotide sequence ID" value="NZ_AP014564.1"/>
</dbReference>
<dbReference type="InterPro" id="IPR006151">
    <property type="entry name" value="Shikm_DH/Glu-tRNA_Rdtase"/>
</dbReference>
<comment type="pathway">
    <text evidence="1 8 13">Porphyrin-containing compound metabolism; protoporphyrin-IX biosynthesis; 5-aminolevulinate from L-glutamyl-tRNA(Glu): step 1/2.</text>
</comment>
<keyword evidence="18" id="KW-1185">Reference proteome</keyword>
<dbReference type="SUPFAM" id="SSF69742">
    <property type="entry name" value="Glutamyl tRNA-reductase catalytic, N-terminal domain"/>
    <property type="match status" value="1"/>
</dbReference>
<organism evidence="17 18">
    <name type="scientific">Ichthyobacterium seriolicida</name>
    <dbReference type="NCBI Taxonomy" id="242600"/>
    <lineage>
        <taxon>Bacteria</taxon>
        <taxon>Pseudomonadati</taxon>
        <taxon>Bacteroidota</taxon>
        <taxon>Flavobacteriia</taxon>
        <taxon>Flavobacteriales</taxon>
        <taxon>Ichthyobacteriaceae</taxon>
        <taxon>Ichthyobacterium</taxon>
    </lineage>
</organism>
<dbReference type="KEGG" id="ise:JBKA6_0558"/>
<comment type="catalytic activity">
    <reaction evidence="7 8 13">
        <text>(S)-4-amino-5-oxopentanoate + tRNA(Glu) + NADP(+) = L-glutamyl-tRNA(Glu) + NADPH + H(+)</text>
        <dbReference type="Rhea" id="RHEA:12344"/>
        <dbReference type="Rhea" id="RHEA-COMP:9663"/>
        <dbReference type="Rhea" id="RHEA-COMP:9680"/>
        <dbReference type="ChEBI" id="CHEBI:15378"/>
        <dbReference type="ChEBI" id="CHEBI:57501"/>
        <dbReference type="ChEBI" id="CHEBI:57783"/>
        <dbReference type="ChEBI" id="CHEBI:58349"/>
        <dbReference type="ChEBI" id="CHEBI:78442"/>
        <dbReference type="ChEBI" id="CHEBI:78520"/>
        <dbReference type="EC" id="1.2.1.70"/>
    </reaction>
</comment>
<evidence type="ECO:0000259" key="16">
    <source>
        <dbReference type="Pfam" id="PF05201"/>
    </source>
</evidence>
<dbReference type="HAMAP" id="MF_00087">
    <property type="entry name" value="Glu_tRNA_reductase"/>
    <property type="match status" value="1"/>
</dbReference>
<evidence type="ECO:0000256" key="5">
    <source>
        <dbReference type="ARBA" id="ARBA00023002"/>
    </source>
</evidence>
<comment type="similarity">
    <text evidence="2 8 13">Belongs to the glutamyl-tRNA reductase family.</text>
</comment>
<sequence>MIEHIEQGKHLFVVGLSYEKANSELRGLFNISEDLKEDVFKYALGLGVDSLLIISTCNRTELYAFAHDKSLLIDIFCKYSNGNKDLFDSISYTYTDQKAITHLYEVGCGLKSQILGDFEIIGQLKKAVRSSKKNGVLSSFFERLTNSVMQASKTIKNSTLLSDGAASVSFAAANYIIKNVDTLPQKTILLYGMGKMGKNTCENLVKHTTCKSIKLYNRTVENAEKFAGKMKLDLVDPKDITEQINLADILIVSTSSTVPLITVNDIYSKRDILILDLSIPRNVDHKVQEMKNITYLDVDQISKIVSSTLKNRESQIPLAKEIIQEHKKDFLEWVKTRKFAPTINAFRDMLNDIKYAEIDFLEKKMPSFNKEDAHLISSRMIQRITTQIANHIIKNDGSSIDIINNVFDLKSTKKVISPK</sequence>
<keyword evidence="4 8" id="KW-0521">NADP</keyword>
<feature type="active site" description="Nucleophile" evidence="8 9">
    <location>
        <position position="57"/>
    </location>
</feature>
<dbReference type="Gene3D" id="3.40.50.720">
    <property type="entry name" value="NAD(P)-binding Rossmann-like Domain"/>
    <property type="match status" value="1"/>
</dbReference>
<evidence type="ECO:0000256" key="4">
    <source>
        <dbReference type="ARBA" id="ARBA00022857"/>
    </source>
</evidence>
<proteinExistence type="inferred from homology"/>
<dbReference type="PANTHER" id="PTHR43013:SF1">
    <property type="entry name" value="GLUTAMYL-TRNA REDUCTASE"/>
    <property type="match status" value="1"/>
</dbReference>
<evidence type="ECO:0000256" key="12">
    <source>
        <dbReference type="PIRSR" id="PIRSR000445-4"/>
    </source>
</evidence>
<evidence type="ECO:0000256" key="3">
    <source>
        <dbReference type="ARBA" id="ARBA00012970"/>
    </source>
</evidence>
<dbReference type="NCBIfam" id="TIGR01035">
    <property type="entry name" value="hemA"/>
    <property type="match status" value="1"/>
</dbReference>
<dbReference type="SUPFAM" id="SSF51735">
    <property type="entry name" value="NAD(P)-binding Rossmann-fold domains"/>
    <property type="match status" value="1"/>
</dbReference>
<feature type="binding site" evidence="8 11">
    <location>
        <begin position="192"/>
        <end position="197"/>
    </location>
    <ligand>
        <name>NADP(+)</name>
        <dbReference type="ChEBI" id="CHEBI:58349"/>
    </ligand>
</feature>
<evidence type="ECO:0000256" key="6">
    <source>
        <dbReference type="ARBA" id="ARBA00023244"/>
    </source>
</evidence>
<evidence type="ECO:0000256" key="9">
    <source>
        <dbReference type="PIRSR" id="PIRSR000445-1"/>
    </source>
</evidence>
<dbReference type="InterPro" id="IPR015895">
    <property type="entry name" value="4pyrrol_synth_GluRdtase_N"/>
</dbReference>
<evidence type="ECO:0000256" key="8">
    <source>
        <dbReference type="HAMAP-Rule" id="MF_00087"/>
    </source>
</evidence>
<dbReference type="Gene3D" id="3.30.460.30">
    <property type="entry name" value="Glutamyl-tRNA reductase, N-terminal domain"/>
    <property type="match status" value="1"/>
</dbReference>
<comment type="domain">
    <text evidence="8">Possesses an unusual extended V-shaped dimeric structure with each monomer consisting of three distinct domains arranged along a curved 'spinal' alpha-helix. The N-terminal catalytic domain specifically recognizes the glutamate moiety of the substrate. The second domain is the NADPH-binding domain, and the third C-terminal domain is responsible for dimerization.</text>
</comment>
<dbReference type="Pfam" id="PF00745">
    <property type="entry name" value="GlutR_dimer"/>
    <property type="match status" value="1"/>
</dbReference>
<dbReference type="GO" id="GO:0050661">
    <property type="term" value="F:NADP binding"/>
    <property type="evidence" value="ECO:0007669"/>
    <property type="project" value="InterPro"/>
</dbReference>
<feature type="binding site" evidence="8 10">
    <location>
        <position position="123"/>
    </location>
    <ligand>
        <name>substrate</name>
    </ligand>
</feature>
<dbReference type="Pfam" id="PF05201">
    <property type="entry name" value="GlutR_N"/>
    <property type="match status" value="1"/>
</dbReference>
<evidence type="ECO:0000256" key="7">
    <source>
        <dbReference type="ARBA" id="ARBA00047464"/>
    </source>
</evidence>
<feature type="binding site" evidence="8 10">
    <location>
        <begin position="56"/>
        <end position="59"/>
    </location>
    <ligand>
        <name>substrate</name>
    </ligand>
</feature>
<evidence type="ECO:0000259" key="14">
    <source>
        <dbReference type="Pfam" id="PF00745"/>
    </source>
</evidence>
<dbReference type="InterPro" id="IPR036343">
    <property type="entry name" value="GluRdtase_N_sf"/>
</dbReference>
<comment type="subunit">
    <text evidence="8">Homodimer.</text>
</comment>
<gene>
    <name evidence="8" type="primary">hemA</name>
    <name evidence="17" type="ORF">JBKA6_0558</name>
</gene>
<dbReference type="OrthoDB" id="110209at2"/>
<reference evidence="17 18" key="1">
    <citation type="submission" date="2014-03" db="EMBL/GenBank/DDBJ databases">
        <title>complete genome sequence of Flavobacteriaceae bacterium JBKA-6.</title>
        <authorList>
            <person name="Takano T."/>
            <person name="Nakamura Y."/>
            <person name="Takuma S."/>
            <person name="Yasuike M."/>
            <person name="Matsuyama T."/>
            <person name="Sakai T."/>
            <person name="Fujiwara A."/>
            <person name="Kimoto K."/>
            <person name="Fukuda Y."/>
            <person name="Kondo H."/>
            <person name="Hirono I."/>
            <person name="Nakayasu C."/>
        </authorList>
    </citation>
    <scope>NUCLEOTIDE SEQUENCE [LARGE SCALE GENOMIC DNA]</scope>
    <source>
        <strain evidence="17 18">JBKA-6</strain>
    </source>
</reference>
<feature type="domain" description="Tetrapyrrole biosynthesis glutamyl-tRNA reductase dimerisation" evidence="14">
    <location>
        <begin position="319"/>
        <end position="408"/>
    </location>
</feature>
<feature type="binding site" evidence="8 10">
    <location>
        <position position="112"/>
    </location>
    <ligand>
        <name>substrate</name>
    </ligand>
</feature>
<comment type="miscellaneous">
    <text evidence="8">During catalysis, the active site Cys acts as a nucleophile attacking the alpha-carbonyl group of tRNA-bound glutamate with the formation of a thioester intermediate between enzyme and glutamate, and the concomitant release of tRNA(Glu). The thioester intermediate is finally reduced by direct hydride transfer from NADPH, to form the product GSA.</text>
</comment>
<dbReference type="EC" id="1.2.1.70" evidence="3 8"/>